<dbReference type="AlphaFoldDB" id="A0A644TT56"/>
<dbReference type="Pfam" id="PF14092">
    <property type="entry name" value="DUF4270"/>
    <property type="match status" value="1"/>
</dbReference>
<proteinExistence type="predicted"/>
<comment type="caution">
    <text evidence="1">The sequence shown here is derived from an EMBL/GenBank/DDBJ whole genome shotgun (WGS) entry which is preliminary data.</text>
</comment>
<protein>
    <recommendedName>
        <fullName evidence="2">DUF4270 domain-containing protein</fullName>
    </recommendedName>
</protein>
<name>A0A644TT56_9ZZZZ</name>
<dbReference type="EMBL" id="VSSQ01000051">
    <property type="protein sequence ID" value="MPL70144.1"/>
    <property type="molecule type" value="Genomic_DNA"/>
</dbReference>
<accession>A0A644TT56</accession>
<organism evidence="1">
    <name type="scientific">bioreactor metagenome</name>
    <dbReference type="NCBI Taxonomy" id="1076179"/>
    <lineage>
        <taxon>unclassified sequences</taxon>
        <taxon>metagenomes</taxon>
        <taxon>ecological metagenomes</taxon>
    </lineage>
</organism>
<reference evidence="1" key="1">
    <citation type="submission" date="2019-08" db="EMBL/GenBank/DDBJ databases">
        <authorList>
            <person name="Kucharzyk K."/>
            <person name="Murdoch R.W."/>
            <person name="Higgins S."/>
            <person name="Loffler F."/>
        </authorList>
    </citation>
    <scope>NUCLEOTIDE SEQUENCE</scope>
</reference>
<evidence type="ECO:0000313" key="1">
    <source>
        <dbReference type="EMBL" id="MPL70144.1"/>
    </source>
</evidence>
<evidence type="ECO:0008006" key="2">
    <source>
        <dbReference type="Google" id="ProtNLM"/>
    </source>
</evidence>
<gene>
    <name evidence="1" type="ORF">SDC9_15897</name>
</gene>
<sequence>MFRLKYLLFLIPLFLVSCVDEDPMLGMGLVDDTDKLNANKYDNFDIKAFVFHEDSLKTSDYRYMTLGSYSDNQFGLVKTSIYSQVSLSSSTIDFDYYKNNSDSIVLALSYVGAFTKDTSIRTMEMKVEIFEITESFDDSASYFKKSSLQYNSTPIATQTITISPKDSVLINGGKLPAHLRVNLGNDFLQKIINAGSFSSNKSFLEFFKGFYIKLTPTSNTDVNGIIAYFDMYSSNSGMMLYYKDNVGRTQKYNFVFDQTSRRFTHIDYDFSSSELSQFALKRKSITDTLDCNSATGKIHLATLGISAAKLNINDLMQWYNDSTQSLGGFNQAMLIIPVNEDYIASVGGTQNIPSKIICYRKDENGNLVYIHDAFTSEQFMGTYDKASNSYKMRITSHLQNYLNGNVKSSDIYLMTDSRTSTANRVVLNGPKHSTKPAKIEIIYTR</sequence>
<dbReference type="PROSITE" id="PS51257">
    <property type="entry name" value="PROKAR_LIPOPROTEIN"/>
    <property type="match status" value="1"/>
</dbReference>
<dbReference type="InterPro" id="IPR025366">
    <property type="entry name" value="DUF4270"/>
</dbReference>